<dbReference type="NCBIfam" id="NF002367">
    <property type="entry name" value="PRK01346.1-4"/>
    <property type="match status" value="1"/>
</dbReference>
<keyword evidence="3 5" id="KW-0808">Transferase</keyword>
<reference evidence="7 8" key="1">
    <citation type="submission" date="2016-12" db="EMBL/GenBank/DDBJ databases">
        <title>The new phylogeny of genus Mycobacterium.</title>
        <authorList>
            <person name="Tortoli E."/>
            <person name="Trovato A."/>
            <person name="Cirillo D.M."/>
        </authorList>
    </citation>
    <scope>NUCLEOTIDE SEQUENCE [LARGE SCALE GENOMIC DNA]</scope>
    <source>
        <strain evidence="7 8">DSM 44223</strain>
    </source>
</reference>
<dbReference type="EMBL" id="MVIH01000004">
    <property type="protein sequence ID" value="ORB53856.1"/>
    <property type="molecule type" value="Genomic_DNA"/>
</dbReference>
<feature type="binding site" evidence="5">
    <location>
        <begin position="109"/>
        <end position="114"/>
    </location>
    <ligand>
        <name>acetyl-CoA</name>
        <dbReference type="ChEBI" id="CHEBI:57288"/>
    </ligand>
</feature>
<dbReference type="NCBIfam" id="NF002368">
    <property type="entry name" value="PRK01346.1-5"/>
    <property type="match status" value="1"/>
</dbReference>
<evidence type="ECO:0000259" key="6">
    <source>
        <dbReference type="PROSITE" id="PS51186"/>
    </source>
</evidence>
<dbReference type="SUPFAM" id="SSF55718">
    <property type="entry name" value="SCP-like"/>
    <property type="match status" value="1"/>
</dbReference>
<organism evidence="7 8">
    <name type="scientific">Mycolicibacterium rhodesiae</name>
    <name type="common">Mycobacterium rhodesiae</name>
    <dbReference type="NCBI Taxonomy" id="36814"/>
    <lineage>
        <taxon>Bacteria</taxon>
        <taxon>Bacillati</taxon>
        <taxon>Actinomycetota</taxon>
        <taxon>Actinomycetes</taxon>
        <taxon>Mycobacteriales</taxon>
        <taxon>Mycobacteriaceae</taxon>
        <taxon>Mycolicibacterium</taxon>
    </lineage>
</organism>
<protein>
    <submittedName>
        <fullName evidence="7">GNAT family N-acetyltransferase</fullName>
    </submittedName>
</protein>
<comment type="similarity">
    <text evidence="1 5">Belongs to the acetyltransferase Eis family.</text>
</comment>
<dbReference type="InterPro" id="IPR000182">
    <property type="entry name" value="GNAT_dom"/>
</dbReference>
<dbReference type="HAMAP" id="MF_01812">
    <property type="entry name" value="Eis"/>
    <property type="match status" value="1"/>
</dbReference>
<keyword evidence="2" id="KW-1036">Host cytoplasmic vesicle</keyword>
<evidence type="ECO:0000256" key="1">
    <source>
        <dbReference type="ARBA" id="ARBA00009213"/>
    </source>
</evidence>
<dbReference type="InterPro" id="IPR025559">
    <property type="entry name" value="Eis_dom"/>
</dbReference>
<comment type="subunit">
    <text evidence="5">Homohexamer; trimer of dimers.</text>
</comment>
<dbReference type="PANTHER" id="PTHR37817">
    <property type="entry name" value="N-ACETYLTRANSFERASE EIS"/>
    <property type="match status" value="1"/>
</dbReference>
<dbReference type="PROSITE" id="PS51186">
    <property type="entry name" value="GNAT"/>
    <property type="match status" value="1"/>
</dbReference>
<evidence type="ECO:0000256" key="5">
    <source>
        <dbReference type="HAMAP-Rule" id="MF_01812"/>
    </source>
</evidence>
<dbReference type="Pfam" id="PF13527">
    <property type="entry name" value="Acetyltransf_9"/>
    <property type="match status" value="1"/>
</dbReference>
<proteinExistence type="inferred from homology"/>
<dbReference type="Pfam" id="PF13530">
    <property type="entry name" value="SCP2_2"/>
    <property type="match status" value="1"/>
</dbReference>
<evidence type="ECO:0000256" key="3">
    <source>
        <dbReference type="ARBA" id="ARBA00022679"/>
    </source>
</evidence>
<dbReference type="GO" id="GO:0030649">
    <property type="term" value="P:aminoglycoside antibiotic catabolic process"/>
    <property type="evidence" value="ECO:0007669"/>
    <property type="project" value="TreeGrafter"/>
</dbReference>
<sequence length="416" mass="45242">MRFDRGCDSVAGVAGPISTSPDVTLRFAGDDDWPAMRRLAATCFGSFRDAETTAVWRSMAARDGVVIACDGADLVGMALPLDLELTVPGGKLLRAAGITWVAVAPTHRRRGVLRAMFVELHNWITRAGYPIAALLASEATIYSRFGYGPATDEISVSVDRRGAEMHSSVPRMGGVRVVDPVTHRDQLADIYERWRRRTPGGLHTPAALWDEVLADRESARRGGSPLFALLHADGFVMYRTHVAETKSVEVTKFTAVTPDAHIALWQTLLGLDLMTSITADIHPGDPLRYLLADPRRMRTVNTEDALWLRIIDIPAVLEARSYLHEVTAVLDVSDDELGGGGRYLLSISDGRARCVPSDAPADVRLDLSILGSIYLGAHRPSVFAAAHRLQCPDPQLLRGLDLAFGSEVPAELGFGF</sequence>
<feature type="binding site" evidence="5">
    <location>
        <begin position="137"/>
        <end position="138"/>
    </location>
    <ligand>
        <name>acetyl-CoA</name>
        <dbReference type="ChEBI" id="CHEBI:57288"/>
    </ligand>
</feature>
<dbReference type="Pfam" id="PF17668">
    <property type="entry name" value="Acetyltransf_17"/>
    <property type="match status" value="1"/>
</dbReference>
<dbReference type="InterPro" id="IPR036527">
    <property type="entry name" value="SCP2_sterol-bd_dom_sf"/>
</dbReference>
<dbReference type="Gene3D" id="3.40.630.30">
    <property type="match status" value="2"/>
</dbReference>
<dbReference type="AlphaFoldDB" id="A0A1X0IXL6"/>
<dbReference type="OrthoDB" id="8399956at2"/>
<dbReference type="InterPro" id="IPR041380">
    <property type="entry name" value="Acetyltransf_17"/>
</dbReference>
<name>A0A1X0IXL6_MYCRH</name>
<dbReference type="GO" id="GO:0034069">
    <property type="term" value="F:aminoglycoside N-acetyltransferase activity"/>
    <property type="evidence" value="ECO:0007669"/>
    <property type="project" value="TreeGrafter"/>
</dbReference>
<dbReference type="InterPro" id="IPR051554">
    <property type="entry name" value="Acetyltransferase_Eis"/>
</dbReference>
<comment type="caution">
    <text evidence="7">The sequence shown here is derived from an EMBL/GenBank/DDBJ whole genome shotgun (WGS) entry which is preliminary data.</text>
</comment>
<dbReference type="Proteomes" id="UP000192534">
    <property type="component" value="Unassembled WGS sequence"/>
</dbReference>
<keyword evidence="4 5" id="KW-0012">Acyltransferase</keyword>
<dbReference type="InterPro" id="IPR022902">
    <property type="entry name" value="NAcTrfase_Eis"/>
</dbReference>
<dbReference type="SUPFAM" id="SSF55729">
    <property type="entry name" value="Acyl-CoA N-acyltransferases (Nat)"/>
    <property type="match status" value="1"/>
</dbReference>
<accession>A0A1X0IXL6</accession>
<evidence type="ECO:0000256" key="2">
    <source>
        <dbReference type="ARBA" id="ARBA00022488"/>
    </source>
</evidence>
<feature type="active site" description="Proton acceptor; via carboxylate" evidence="5">
    <location>
        <position position="416"/>
    </location>
</feature>
<dbReference type="PANTHER" id="PTHR37817:SF1">
    <property type="entry name" value="N-ACETYLTRANSFERASE EIS"/>
    <property type="match status" value="1"/>
</dbReference>
<keyword evidence="8" id="KW-1185">Reference proteome</keyword>
<feature type="active site" description="Proton donor" evidence="5">
    <location>
        <position position="142"/>
    </location>
</feature>
<evidence type="ECO:0000313" key="8">
    <source>
        <dbReference type="Proteomes" id="UP000192534"/>
    </source>
</evidence>
<feature type="domain" description="N-acetyltransferase" evidence="6">
    <location>
        <begin position="23"/>
        <end position="170"/>
    </location>
</feature>
<evidence type="ECO:0000256" key="4">
    <source>
        <dbReference type="ARBA" id="ARBA00023315"/>
    </source>
</evidence>
<dbReference type="CDD" id="cd04301">
    <property type="entry name" value="NAT_SF"/>
    <property type="match status" value="1"/>
</dbReference>
<evidence type="ECO:0000313" key="7">
    <source>
        <dbReference type="EMBL" id="ORB53856.1"/>
    </source>
</evidence>
<dbReference type="Gene3D" id="3.30.1050.10">
    <property type="entry name" value="SCP2 sterol-binding domain"/>
    <property type="match status" value="1"/>
</dbReference>
<dbReference type="InterPro" id="IPR016181">
    <property type="entry name" value="Acyl_CoA_acyltransferase"/>
</dbReference>
<feature type="binding site" evidence="5">
    <location>
        <begin position="101"/>
        <end position="103"/>
    </location>
    <ligand>
        <name>acetyl-CoA</name>
        <dbReference type="ChEBI" id="CHEBI:57288"/>
    </ligand>
</feature>
<gene>
    <name evidence="7" type="ORF">BST42_10660</name>
</gene>